<accession>A0A5P1FA28</accession>
<proteinExistence type="predicted"/>
<evidence type="ECO:0000313" key="3">
    <source>
        <dbReference type="Proteomes" id="UP000243459"/>
    </source>
</evidence>
<dbReference type="Proteomes" id="UP000243459">
    <property type="component" value="Chromosome 3"/>
</dbReference>
<dbReference type="EMBL" id="CM007383">
    <property type="protein sequence ID" value="ONK74954.1"/>
    <property type="molecule type" value="Genomic_DNA"/>
</dbReference>
<feature type="region of interest" description="Disordered" evidence="1">
    <location>
        <begin position="1"/>
        <end position="28"/>
    </location>
</feature>
<gene>
    <name evidence="2" type="ORF">A4U43_C03F11810</name>
</gene>
<protein>
    <recommendedName>
        <fullName evidence="4">F-box associated domain-containing protein</fullName>
    </recommendedName>
</protein>
<evidence type="ECO:0000256" key="1">
    <source>
        <dbReference type="SAM" id="MobiDB-lite"/>
    </source>
</evidence>
<dbReference type="InterPro" id="IPR050796">
    <property type="entry name" value="SCF_F-box_component"/>
</dbReference>
<name>A0A5P1FA28_ASPOF</name>
<organism evidence="2 3">
    <name type="scientific">Asparagus officinalis</name>
    <name type="common">Garden asparagus</name>
    <dbReference type="NCBI Taxonomy" id="4686"/>
    <lineage>
        <taxon>Eukaryota</taxon>
        <taxon>Viridiplantae</taxon>
        <taxon>Streptophyta</taxon>
        <taxon>Embryophyta</taxon>
        <taxon>Tracheophyta</taxon>
        <taxon>Spermatophyta</taxon>
        <taxon>Magnoliopsida</taxon>
        <taxon>Liliopsida</taxon>
        <taxon>Asparagales</taxon>
        <taxon>Asparagaceae</taxon>
        <taxon>Asparagoideae</taxon>
        <taxon>Asparagus</taxon>
    </lineage>
</organism>
<evidence type="ECO:0000313" key="2">
    <source>
        <dbReference type="EMBL" id="ONK74954.1"/>
    </source>
</evidence>
<reference evidence="3" key="1">
    <citation type="journal article" date="2017" name="Nat. Commun.">
        <title>The asparagus genome sheds light on the origin and evolution of a young Y chromosome.</title>
        <authorList>
            <person name="Harkess A."/>
            <person name="Zhou J."/>
            <person name="Xu C."/>
            <person name="Bowers J.E."/>
            <person name="Van der Hulst R."/>
            <person name="Ayyampalayam S."/>
            <person name="Mercati F."/>
            <person name="Riccardi P."/>
            <person name="McKain M.R."/>
            <person name="Kakrana A."/>
            <person name="Tang H."/>
            <person name="Ray J."/>
            <person name="Groenendijk J."/>
            <person name="Arikit S."/>
            <person name="Mathioni S.M."/>
            <person name="Nakano M."/>
            <person name="Shan H."/>
            <person name="Telgmann-Rauber A."/>
            <person name="Kanno A."/>
            <person name="Yue Z."/>
            <person name="Chen H."/>
            <person name="Li W."/>
            <person name="Chen Y."/>
            <person name="Xu X."/>
            <person name="Zhang Y."/>
            <person name="Luo S."/>
            <person name="Chen H."/>
            <person name="Gao J."/>
            <person name="Mao Z."/>
            <person name="Pires J.C."/>
            <person name="Luo M."/>
            <person name="Kudrna D."/>
            <person name="Wing R.A."/>
            <person name="Meyers B.C."/>
            <person name="Yi K."/>
            <person name="Kong H."/>
            <person name="Lavrijsen P."/>
            <person name="Sunseri F."/>
            <person name="Falavigna A."/>
            <person name="Ye Y."/>
            <person name="Leebens-Mack J.H."/>
            <person name="Chen G."/>
        </authorList>
    </citation>
    <scope>NUCLEOTIDE SEQUENCE [LARGE SCALE GENOMIC DNA]</scope>
    <source>
        <strain evidence="3">cv. DH0086</strain>
    </source>
</reference>
<keyword evidence="3" id="KW-1185">Reference proteome</keyword>
<evidence type="ECO:0008006" key="4">
    <source>
        <dbReference type="Google" id="ProtNLM"/>
    </source>
</evidence>
<dbReference type="AlphaFoldDB" id="A0A5P1FA28"/>
<dbReference type="PANTHER" id="PTHR31672">
    <property type="entry name" value="BNACNNG10540D PROTEIN"/>
    <property type="match status" value="1"/>
</dbReference>
<dbReference type="PANTHER" id="PTHR31672:SF13">
    <property type="entry name" value="F-BOX PROTEIN CPR30-LIKE"/>
    <property type="match status" value="1"/>
</dbReference>
<dbReference type="Gramene" id="ONK74954">
    <property type="protein sequence ID" value="ONK74954"/>
    <property type="gene ID" value="A4U43_C03F11810"/>
</dbReference>
<sequence>MATFMSTFVQPLASSPTSNTKPAEPSTLTSSTCATSGFLASAVSYLSSIPCLGLGECGLACICSSAHGLLLFRNPISKYYIINPFVKQEYCGISRQIPAQPHQPQDPAILAFNNVTHAYHIICPVKIGTYPYRFDVFSSPTRQWAFPSTLDEDRSIRIGLHIRVSCGSIAYWLATRSTTEPIFVRYNVETNCVTELWLPIPTRPRMLQVGRVGGNVGLVLLSEGKVELYLLLGPGDERTPFWFLDVRSLRSMP</sequence>